<feature type="compositionally biased region" description="Basic residues" evidence="1">
    <location>
        <begin position="188"/>
        <end position="199"/>
    </location>
</feature>
<evidence type="ECO:0000313" key="3">
    <source>
        <dbReference type="Proteomes" id="UP000270471"/>
    </source>
</evidence>
<protein>
    <recommendedName>
        <fullName evidence="4">ERF family protein</fullName>
    </recommendedName>
</protein>
<evidence type="ECO:0000313" key="2">
    <source>
        <dbReference type="EMBL" id="RMB83677.1"/>
    </source>
</evidence>
<feature type="compositionally biased region" description="Low complexity" evidence="1">
    <location>
        <begin position="202"/>
        <end position="221"/>
    </location>
</feature>
<dbReference type="AlphaFoldDB" id="A0A3M0I315"/>
<feature type="compositionally biased region" description="Basic and acidic residues" evidence="1">
    <location>
        <begin position="167"/>
        <end position="187"/>
    </location>
</feature>
<name>A0A3M0I315_9ACTN</name>
<proteinExistence type="predicted"/>
<dbReference type="Pfam" id="PF04404">
    <property type="entry name" value="ERF"/>
    <property type="match status" value="1"/>
</dbReference>
<keyword evidence="3" id="KW-1185">Reference proteome</keyword>
<sequence>MTVTSLHPAPAPAPVAPVIDDAPLIKTAYEPAPAGAPTDLPRVFQVIHGVMRDVMPVAKGQRNTQQNYQFRGVDDAMSAMAGPMRNHGCFIAPELVEHKQRPRGDKGTHTVLKMLYRIYGPAGDCLLVTVPGEAMDTADKSTNKAMSAALKYMLFQVFMIPVDARSIDDSDRDAPEPPAEHRAEYRRNRQRRQQQPRRSNRAEPGPWEQPPQQGQQQAGQQRDYLTEAHRARGPEEFAKVRAAAEQAGAPADYLARLDQVAAQKRAAAEQAPRQSQQVQQVKSQEAADAENALRLAASRANLATLDADFERVYGLPIEQATAQQLDQFRSKIENAGGAR</sequence>
<comment type="caution">
    <text evidence="2">The sequence shown here is derived from an EMBL/GenBank/DDBJ whole genome shotgun (WGS) entry which is preliminary data.</text>
</comment>
<evidence type="ECO:0000256" key="1">
    <source>
        <dbReference type="SAM" id="MobiDB-lite"/>
    </source>
</evidence>
<reference evidence="2 3" key="1">
    <citation type="submission" date="2017-11" db="EMBL/GenBank/DDBJ databases">
        <title>Draft genome of actinobacteria isolated from guarana (Paullinia cupana (Mart.) Ducke.</title>
        <authorList>
            <person name="Siqueira K.A."/>
            <person name="Liotti R.G."/>
            <person name="Mendes T.A.O."/>
            <person name="Soares M.A."/>
        </authorList>
    </citation>
    <scope>NUCLEOTIDE SEQUENCE [LARGE SCALE GENOMIC DNA]</scope>
    <source>
        <strain evidence="2 3">193</strain>
    </source>
</reference>
<dbReference type="RefSeq" id="WP_121891678.1">
    <property type="nucleotide sequence ID" value="NZ_PENI01000015.1"/>
</dbReference>
<dbReference type="InterPro" id="IPR007499">
    <property type="entry name" value="ERF_bacteria_virus"/>
</dbReference>
<dbReference type="Proteomes" id="UP000270471">
    <property type="component" value="Unassembled WGS sequence"/>
</dbReference>
<accession>A0A3M0I315</accession>
<dbReference type="OrthoDB" id="3525196at2"/>
<gene>
    <name evidence="2" type="ORF">CTZ28_23460</name>
</gene>
<feature type="region of interest" description="Disordered" evidence="1">
    <location>
        <begin position="167"/>
        <end position="224"/>
    </location>
</feature>
<dbReference type="EMBL" id="PENI01000015">
    <property type="protein sequence ID" value="RMB83677.1"/>
    <property type="molecule type" value="Genomic_DNA"/>
</dbReference>
<organism evidence="2 3">
    <name type="scientific">Streptomyces shenzhenensis</name>
    <dbReference type="NCBI Taxonomy" id="943815"/>
    <lineage>
        <taxon>Bacteria</taxon>
        <taxon>Bacillati</taxon>
        <taxon>Actinomycetota</taxon>
        <taxon>Actinomycetes</taxon>
        <taxon>Kitasatosporales</taxon>
        <taxon>Streptomycetaceae</taxon>
        <taxon>Streptomyces</taxon>
    </lineage>
</organism>
<evidence type="ECO:0008006" key="4">
    <source>
        <dbReference type="Google" id="ProtNLM"/>
    </source>
</evidence>